<feature type="compositionally biased region" description="Low complexity" evidence="5">
    <location>
        <begin position="31"/>
        <end position="42"/>
    </location>
</feature>
<name>V4LKZ6_EUTSA</name>
<evidence type="ECO:0000256" key="4">
    <source>
        <dbReference type="ARBA" id="ARBA00023242"/>
    </source>
</evidence>
<organism evidence="7 8">
    <name type="scientific">Eutrema salsugineum</name>
    <name type="common">Saltwater cress</name>
    <name type="synonym">Sisymbrium salsugineum</name>
    <dbReference type="NCBI Taxonomy" id="72664"/>
    <lineage>
        <taxon>Eukaryota</taxon>
        <taxon>Viridiplantae</taxon>
        <taxon>Streptophyta</taxon>
        <taxon>Embryophyta</taxon>
        <taxon>Tracheophyta</taxon>
        <taxon>Spermatophyta</taxon>
        <taxon>Magnoliopsida</taxon>
        <taxon>eudicotyledons</taxon>
        <taxon>Gunneridae</taxon>
        <taxon>Pentapetalae</taxon>
        <taxon>rosids</taxon>
        <taxon>malvids</taxon>
        <taxon>Brassicales</taxon>
        <taxon>Brassicaceae</taxon>
        <taxon>Eutremeae</taxon>
        <taxon>Eutrema</taxon>
    </lineage>
</organism>
<dbReference type="GO" id="GO:0006355">
    <property type="term" value="P:regulation of DNA-templated transcription"/>
    <property type="evidence" value="ECO:0007669"/>
    <property type="project" value="InterPro"/>
</dbReference>
<dbReference type="Gramene" id="ESQ44429">
    <property type="protein sequence ID" value="ESQ44429"/>
    <property type="gene ID" value="EUTSA_v10006408mg"/>
</dbReference>
<keyword evidence="3" id="KW-0804">Transcription</keyword>
<dbReference type="Gene3D" id="2.170.150.80">
    <property type="entry name" value="NAC domain"/>
    <property type="match status" value="1"/>
</dbReference>
<feature type="non-terminal residue" evidence="7">
    <location>
        <position position="267"/>
    </location>
</feature>
<proteinExistence type="predicted"/>
<evidence type="ECO:0000256" key="3">
    <source>
        <dbReference type="ARBA" id="ARBA00023163"/>
    </source>
</evidence>
<reference evidence="7 8" key="1">
    <citation type="journal article" date="2013" name="Front. Plant Sci.">
        <title>The Reference Genome of the Halophytic Plant Eutrema salsugineum.</title>
        <authorList>
            <person name="Yang R."/>
            <person name="Jarvis D.E."/>
            <person name="Chen H."/>
            <person name="Beilstein M.A."/>
            <person name="Grimwood J."/>
            <person name="Jenkins J."/>
            <person name="Shu S."/>
            <person name="Prochnik S."/>
            <person name="Xin M."/>
            <person name="Ma C."/>
            <person name="Schmutz J."/>
            <person name="Wing R.A."/>
            <person name="Mitchell-Olds T."/>
            <person name="Schumaker K.S."/>
            <person name="Wang X."/>
        </authorList>
    </citation>
    <scope>NUCLEOTIDE SEQUENCE [LARGE SCALE GENOMIC DNA]</scope>
</reference>
<dbReference type="STRING" id="72664.V4LKZ6"/>
<dbReference type="Pfam" id="PF02365">
    <property type="entry name" value="NAM"/>
    <property type="match status" value="1"/>
</dbReference>
<dbReference type="GO" id="GO:0003677">
    <property type="term" value="F:DNA binding"/>
    <property type="evidence" value="ECO:0007669"/>
    <property type="project" value="UniProtKB-KW"/>
</dbReference>
<keyword evidence="2" id="KW-0238">DNA-binding</keyword>
<dbReference type="SUPFAM" id="SSF101941">
    <property type="entry name" value="NAC domain"/>
    <property type="match status" value="1"/>
</dbReference>
<evidence type="ECO:0000256" key="2">
    <source>
        <dbReference type="ARBA" id="ARBA00023125"/>
    </source>
</evidence>
<evidence type="ECO:0000256" key="1">
    <source>
        <dbReference type="ARBA" id="ARBA00023015"/>
    </source>
</evidence>
<feature type="compositionally biased region" description="Basic and acidic residues" evidence="5">
    <location>
        <begin position="1"/>
        <end position="14"/>
    </location>
</feature>
<dbReference type="PANTHER" id="PTHR31719:SF179">
    <property type="entry name" value="OS08G0148400 PROTEIN"/>
    <property type="match status" value="1"/>
</dbReference>
<evidence type="ECO:0000313" key="8">
    <source>
        <dbReference type="Proteomes" id="UP000030689"/>
    </source>
</evidence>
<keyword evidence="8" id="KW-1185">Reference proteome</keyword>
<keyword evidence="4" id="KW-0539">Nucleus</keyword>
<protein>
    <recommendedName>
        <fullName evidence="6">NAC domain-containing protein</fullName>
    </recommendedName>
</protein>
<dbReference type="EMBL" id="KI517455">
    <property type="protein sequence ID" value="ESQ44429.1"/>
    <property type="molecule type" value="Genomic_DNA"/>
</dbReference>
<dbReference type="InterPro" id="IPR036093">
    <property type="entry name" value="NAC_dom_sf"/>
</dbReference>
<dbReference type="AlphaFoldDB" id="V4LKZ6"/>
<evidence type="ECO:0000259" key="6">
    <source>
        <dbReference type="PROSITE" id="PS51005"/>
    </source>
</evidence>
<dbReference type="InterPro" id="IPR003441">
    <property type="entry name" value="NAC-dom"/>
</dbReference>
<dbReference type="KEGG" id="eus:EUTSA_v10006408mg"/>
<sequence>MVPDQRNKGKEKCSPEPQTQPQSLKHDPDMPSSSSSAPSYLSPRDHVCRPGFRFSPTDEELVLHYLEPFSKSRASSWPVHHVNIYESNPQRLSAEYEKGNLTEWFFVSERTNMHKGGKRQNRSDNGGYWHATGTATKFKAGNGVVGNKASLVYYTGRQPNGVKTNWLIKEYWLDPSSSDDNMTVGYALYKIYQTPVTKKKKKEEGVEALKEDPLDINEYQQSYQPQFWPTTLDSHQCQPHGIVYHQPQLLDTNEYHQPHQPQPLDIN</sequence>
<dbReference type="PROSITE" id="PS51005">
    <property type="entry name" value="NAC"/>
    <property type="match status" value="1"/>
</dbReference>
<feature type="domain" description="NAC" evidence="6">
    <location>
        <begin position="48"/>
        <end position="194"/>
    </location>
</feature>
<dbReference type="PANTHER" id="PTHR31719">
    <property type="entry name" value="NAC TRANSCRIPTION FACTOR 56"/>
    <property type="match status" value="1"/>
</dbReference>
<evidence type="ECO:0000313" key="7">
    <source>
        <dbReference type="EMBL" id="ESQ44429.1"/>
    </source>
</evidence>
<keyword evidence="1" id="KW-0805">Transcription regulation</keyword>
<feature type="region of interest" description="Disordered" evidence="5">
    <location>
        <begin position="1"/>
        <end position="44"/>
    </location>
</feature>
<evidence type="ECO:0000256" key="5">
    <source>
        <dbReference type="SAM" id="MobiDB-lite"/>
    </source>
</evidence>
<dbReference type="Proteomes" id="UP000030689">
    <property type="component" value="Unassembled WGS sequence"/>
</dbReference>
<dbReference type="OMA" id="LPIHHAN"/>
<gene>
    <name evidence="7" type="ORF">EUTSA_v10006408mg</name>
</gene>
<accession>V4LKZ6</accession>